<keyword evidence="3" id="KW-1185">Reference proteome</keyword>
<organism evidence="2 3">
    <name type="scientific">Actinomyces johnsonii F0542</name>
    <dbReference type="NCBI Taxonomy" id="1321818"/>
    <lineage>
        <taxon>Bacteria</taxon>
        <taxon>Bacillati</taxon>
        <taxon>Actinomycetota</taxon>
        <taxon>Actinomycetes</taxon>
        <taxon>Actinomycetales</taxon>
        <taxon>Actinomycetaceae</taxon>
        <taxon>Actinomyces</taxon>
    </lineage>
</organism>
<proteinExistence type="predicted"/>
<dbReference type="HOGENOM" id="CLU_3113668_0_0_11"/>
<evidence type="ECO:0000313" key="2">
    <source>
        <dbReference type="EMBL" id="ERH22707.1"/>
    </source>
</evidence>
<reference evidence="2 3" key="1">
    <citation type="submission" date="2013-08" db="EMBL/GenBank/DDBJ databases">
        <authorList>
            <person name="Weinstock G."/>
            <person name="Sodergren E."/>
            <person name="Wylie T."/>
            <person name="Fulton L."/>
            <person name="Fulton R."/>
            <person name="Fronick C."/>
            <person name="O'Laughlin M."/>
            <person name="Godfrey J."/>
            <person name="Miner T."/>
            <person name="Herter B."/>
            <person name="Appelbaum E."/>
            <person name="Cordes M."/>
            <person name="Lek S."/>
            <person name="Wollam A."/>
            <person name="Pepin K.H."/>
            <person name="Palsikar V.B."/>
            <person name="Mitreva M."/>
            <person name="Wilson R.K."/>
        </authorList>
    </citation>
    <scope>NUCLEOTIDE SEQUENCE [LARGE SCALE GENOMIC DNA]</scope>
    <source>
        <strain evidence="2 3">F0542</strain>
    </source>
</reference>
<keyword evidence="1" id="KW-0472">Membrane</keyword>
<keyword evidence="1" id="KW-1133">Transmembrane helix</keyword>
<evidence type="ECO:0000313" key="3">
    <source>
        <dbReference type="Proteomes" id="UP000016536"/>
    </source>
</evidence>
<keyword evidence="1" id="KW-0812">Transmembrane</keyword>
<accession>U1RW99</accession>
<protein>
    <submittedName>
        <fullName evidence="2">Uncharacterized protein</fullName>
    </submittedName>
</protein>
<dbReference type="AlphaFoldDB" id="U1RW99"/>
<dbReference type="EMBL" id="AWSE01000143">
    <property type="protein sequence ID" value="ERH22707.1"/>
    <property type="molecule type" value="Genomic_DNA"/>
</dbReference>
<gene>
    <name evidence="2" type="ORF">HMPREF1979_02284</name>
</gene>
<comment type="caution">
    <text evidence="2">The sequence shown here is derived from an EMBL/GenBank/DDBJ whole genome shotgun (WGS) entry which is preliminary data.</text>
</comment>
<evidence type="ECO:0000256" key="1">
    <source>
        <dbReference type="SAM" id="Phobius"/>
    </source>
</evidence>
<feature type="transmembrane region" description="Helical" evidence="1">
    <location>
        <begin position="29"/>
        <end position="47"/>
    </location>
</feature>
<name>U1RW99_9ACTO</name>
<dbReference type="Proteomes" id="UP000016536">
    <property type="component" value="Unassembled WGS sequence"/>
</dbReference>
<sequence length="50" mass="5688">MIDRGLFTGRGKRSSWLRITLIVSHRSTTSLRGILVLLFMVAARFLVELV</sequence>